<comment type="caution">
    <text evidence="1">The sequence shown here is derived from an EMBL/GenBank/DDBJ whole genome shotgun (WGS) entry which is preliminary data.</text>
</comment>
<dbReference type="Proteomes" id="UP000003879">
    <property type="component" value="Unassembled WGS sequence"/>
</dbReference>
<dbReference type="PATRIC" id="fig|997883.3.peg.2276"/>
<evidence type="ECO:0000313" key="2">
    <source>
        <dbReference type="Proteomes" id="UP000003879"/>
    </source>
</evidence>
<dbReference type="AlphaFoldDB" id="A0A0E2AQX8"/>
<dbReference type="RefSeq" id="WP_005794298.1">
    <property type="nucleotide sequence ID" value="NZ_JH724215.1"/>
</dbReference>
<dbReference type="EMBL" id="AGXN01000012">
    <property type="protein sequence ID" value="EIY96290.1"/>
    <property type="molecule type" value="Genomic_DNA"/>
</dbReference>
<gene>
    <name evidence="1" type="ORF">HMPREF1056_02178</name>
</gene>
<proteinExistence type="predicted"/>
<protein>
    <submittedName>
        <fullName evidence="1">Uncharacterized protein</fullName>
    </submittedName>
</protein>
<dbReference type="HOGENOM" id="CLU_1188013_0_0_10"/>
<organism evidence="1 2">
    <name type="scientific">Bacteroides fragilis CL07T12C05</name>
    <dbReference type="NCBI Taxonomy" id="997883"/>
    <lineage>
        <taxon>Bacteria</taxon>
        <taxon>Pseudomonadati</taxon>
        <taxon>Bacteroidota</taxon>
        <taxon>Bacteroidia</taxon>
        <taxon>Bacteroidales</taxon>
        <taxon>Bacteroidaceae</taxon>
        <taxon>Bacteroides</taxon>
    </lineage>
</organism>
<accession>A0A0E2AQX8</accession>
<reference evidence="1 2" key="1">
    <citation type="submission" date="2012-02" db="EMBL/GenBank/DDBJ databases">
        <title>The Genome Sequence of Bacteroides fragilis CL07T12C05.</title>
        <authorList>
            <consortium name="The Broad Institute Genome Sequencing Platform"/>
            <person name="Earl A."/>
            <person name="Ward D."/>
            <person name="Feldgarden M."/>
            <person name="Gevers D."/>
            <person name="Zitomersky N.L."/>
            <person name="Coyne M.J."/>
            <person name="Comstock L.E."/>
            <person name="Young S.K."/>
            <person name="Zeng Q."/>
            <person name="Gargeya S."/>
            <person name="Fitzgerald M."/>
            <person name="Haas B."/>
            <person name="Abouelleil A."/>
            <person name="Alvarado L."/>
            <person name="Arachchi H.M."/>
            <person name="Berlin A."/>
            <person name="Chapman S.B."/>
            <person name="Gearin G."/>
            <person name="Goldberg J."/>
            <person name="Griggs A."/>
            <person name="Gujja S."/>
            <person name="Hansen M."/>
            <person name="Heiman D."/>
            <person name="Howarth C."/>
            <person name="Larimer J."/>
            <person name="Lui A."/>
            <person name="MacDonald P.J.P."/>
            <person name="McCowen C."/>
            <person name="Montmayeur A."/>
            <person name="Murphy C."/>
            <person name="Neiman D."/>
            <person name="Pearson M."/>
            <person name="Priest M."/>
            <person name="Roberts A."/>
            <person name="Saif S."/>
            <person name="Shea T."/>
            <person name="Sisk P."/>
            <person name="Stolte C."/>
            <person name="Sykes S."/>
            <person name="Wortman J."/>
            <person name="Nusbaum C."/>
            <person name="Birren B."/>
        </authorList>
    </citation>
    <scope>NUCLEOTIDE SEQUENCE [LARGE SCALE GENOMIC DNA]</scope>
    <source>
        <strain evidence="1 2">CL07T12C05</strain>
    </source>
</reference>
<sequence length="233" mass="27275">MKGITEMTEQEILALTEEDVQKMIKLRMMEEGIKIMDKPKIPELFEIEPADIQYFSIPLLDGFAFTDINEATKVAEILKSAKSLRKVDYDWNKLGSDYKFLKKSERYKFNGNSDFDIISGWAYSDELYAKISNFAAQNKVMKEQAAKDQKEYDEKMQEASGIISEISGWVKEVKVKYERLNRLTYKFATDYYPLSDHNEDMAMKFMAKAYSFTDKEKEYILQNYKELLSTSDE</sequence>
<evidence type="ECO:0000313" key="1">
    <source>
        <dbReference type="EMBL" id="EIY96290.1"/>
    </source>
</evidence>
<name>A0A0E2AQX8_BACFG</name>